<keyword evidence="2" id="KW-1133">Transmembrane helix</keyword>
<keyword evidence="4" id="KW-1185">Reference proteome</keyword>
<dbReference type="Proteomes" id="UP000001593">
    <property type="component" value="Unassembled WGS sequence"/>
</dbReference>
<feature type="region of interest" description="Disordered" evidence="1">
    <location>
        <begin position="290"/>
        <end position="343"/>
    </location>
</feature>
<feature type="region of interest" description="Disordered" evidence="1">
    <location>
        <begin position="1"/>
        <end position="24"/>
    </location>
</feature>
<name>A7SJD5_NEMVE</name>
<dbReference type="HOGENOM" id="CLU_485106_0_0_1"/>
<protein>
    <submittedName>
        <fullName evidence="3">Uncharacterized protein</fullName>
    </submittedName>
</protein>
<dbReference type="OrthoDB" id="5962129at2759"/>
<evidence type="ECO:0000313" key="3">
    <source>
        <dbReference type="EMBL" id="EDO36202.1"/>
    </source>
</evidence>
<dbReference type="AlphaFoldDB" id="A7SJD5"/>
<keyword evidence="2" id="KW-0472">Membrane</keyword>
<dbReference type="EMBL" id="DS469676">
    <property type="protein sequence ID" value="EDO36202.1"/>
    <property type="molecule type" value="Genomic_DNA"/>
</dbReference>
<accession>A7SJD5</accession>
<dbReference type="KEGG" id="nve:5507650"/>
<feature type="compositionally biased region" description="Basic and acidic residues" evidence="1">
    <location>
        <begin position="1"/>
        <end position="10"/>
    </location>
</feature>
<feature type="compositionally biased region" description="Basic residues" evidence="1">
    <location>
        <begin position="319"/>
        <end position="332"/>
    </location>
</feature>
<evidence type="ECO:0000256" key="1">
    <source>
        <dbReference type="SAM" id="MobiDB-lite"/>
    </source>
</evidence>
<feature type="transmembrane region" description="Helical" evidence="2">
    <location>
        <begin position="56"/>
        <end position="78"/>
    </location>
</feature>
<dbReference type="InParanoid" id="A7SJD5"/>
<feature type="compositionally biased region" description="Basic and acidic residues" evidence="1">
    <location>
        <begin position="302"/>
        <end position="318"/>
    </location>
</feature>
<organism evidence="3 4">
    <name type="scientific">Nematostella vectensis</name>
    <name type="common">Starlet sea anemone</name>
    <dbReference type="NCBI Taxonomy" id="45351"/>
    <lineage>
        <taxon>Eukaryota</taxon>
        <taxon>Metazoa</taxon>
        <taxon>Cnidaria</taxon>
        <taxon>Anthozoa</taxon>
        <taxon>Hexacorallia</taxon>
        <taxon>Actiniaria</taxon>
        <taxon>Edwardsiidae</taxon>
        <taxon>Nematostella</taxon>
    </lineage>
</organism>
<reference evidence="3 4" key="1">
    <citation type="journal article" date="2007" name="Science">
        <title>Sea anemone genome reveals ancestral eumetazoan gene repertoire and genomic organization.</title>
        <authorList>
            <person name="Putnam N.H."/>
            <person name="Srivastava M."/>
            <person name="Hellsten U."/>
            <person name="Dirks B."/>
            <person name="Chapman J."/>
            <person name="Salamov A."/>
            <person name="Terry A."/>
            <person name="Shapiro H."/>
            <person name="Lindquist E."/>
            <person name="Kapitonov V.V."/>
            <person name="Jurka J."/>
            <person name="Genikhovich G."/>
            <person name="Grigoriev I.V."/>
            <person name="Lucas S.M."/>
            <person name="Steele R.E."/>
            <person name="Finnerty J.R."/>
            <person name="Technau U."/>
            <person name="Martindale M.Q."/>
            <person name="Rokhsar D.S."/>
        </authorList>
    </citation>
    <scope>NUCLEOTIDE SEQUENCE [LARGE SCALE GENOMIC DNA]</scope>
    <source>
        <strain evidence="4">CH2 X CH6</strain>
    </source>
</reference>
<keyword evidence="2" id="KW-0812">Transmembrane</keyword>
<evidence type="ECO:0000313" key="4">
    <source>
        <dbReference type="Proteomes" id="UP000001593"/>
    </source>
</evidence>
<gene>
    <name evidence="3" type="ORF">NEMVEDRAFT_v1g245639</name>
</gene>
<dbReference type="eggNOG" id="ENOG502SN5D">
    <property type="taxonomic scope" value="Eukaryota"/>
</dbReference>
<sequence length="681" mass="77525">MVKPELKSEVLKPPLLPPTSGDSEIDLEGNKVAKEDSEVGLVVHFDTERSAKTPRICLFAGLFVFILLVGFLAVYLIGRTHGNSPEARQANMADDMAVVPEREANTSSMWKQNVSWETKEELFQLSDAIGNSDNIISLRPIYRKDLPPAYIAYWELKLHGKTGERYVIISAAKETGDHRLAEEGPVPSPIDLMADQAERLGYRCHRVYRLTPTGLMVCEDRNLKRLVSATNDIVNTNSMFYSVKWRALDKQVANALTGYRKDWRELANRVKKLPEWNRFKWLSMKSGKWPVPEPTRISSESYEEKHTHENGEDADKPKGKWHRNRSRNKHKQHREDDNEEEETELGLRPGEIVRLPIGRHLNEVYIRFSGFSKMSRHPSRKSTSRWQRRLCRVLCDACEGSDYTRVKRKYVKKTRLGDRYIKLRIESDSRFVRKQLQGQEIRFRIEVMTGRLKIVVVNYGIVLKSSRHPRSVATELYKIPRPELFPDFQHFSRGTCAAGCGAAAWAMILGYYGNMGEQMAGTTHRQSPPNSTTLSPMAKRTFLLVERITRKLNPNCSTSTEAVRRIGQSIQDISHTALTLITENDHGNTETATSTSLQLLKSGVPVVMSKERGDSGEHQYAVATQLRERQRQYRVCGTECSEWREETTSEVCVHSSGTGTQACKWESADTHFAGALVKKGT</sequence>
<proteinExistence type="predicted"/>
<evidence type="ECO:0000256" key="2">
    <source>
        <dbReference type="SAM" id="Phobius"/>
    </source>
</evidence>